<feature type="domain" description="YqbQ/XkdQ" evidence="1">
    <location>
        <begin position="44"/>
        <end position="337"/>
    </location>
</feature>
<dbReference type="STRING" id="1123243.SAMN02745190_00892"/>
<accession>A0A1M4V5T5</accession>
<evidence type="ECO:0000313" key="3">
    <source>
        <dbReference type="Proteomes" id="UP000184404"/>
    </source>
</evidence>
<dbReference type="AlphaFoldDB" id="A0A1M4V5T5"/>
<organism evidence="2 3">
    <name type="scientific">Schwartzia succinivorans DSM 10502</name>
    <dbReference type="NCBI Taxonomy" id="1123243"/>
    <lineage>
        <taxon>Bacteria</taxon>
        <taxon>Bacillati</taxon>
        <taxon>Bacillota</taxon>
        <taxon>Negativicutes</taxon>
        <taxon>Selenomonadales</taxon>
        <taxon>Selenomonadaceae</taxon>
        <taxon>Schwartzia</taxon>
    </lineage>
</organism>
<dbReference type="SUPFAM" id="SSF69279">
    <property type="entry name" value="Phage tail proteins"/>
    <property type="match status" value="1"/>
</dbReference>
<dbReference type="Proteomes" id="UP000184404">
    <property type="component" value="Unassembled WGS sequence"/>
</dbReference>
<keyword evidence="3" id="KW-1185">Reference proteome</keyword>
<sequence>MAEFMSNSSAAAGAAVQQNQKQLQLVIHNKETDKYYWPAVEDGVRWETNWKGAPGKLAFKVLKDEMLDFHEGDTVQANYGGTNFFYGFVFGKQHDKDGSISVTAYDQIRYLKNKDIYIFLNKTAGEAIQCIADDFQLQTGELMDTGYVIPKYRGANKTLLDIIQTLLDMTTENTGRLYCFYDDFGKLMLKDLEELKLDLLIDCETAENFSYESTIDKDTYNQVKLYYDNTDTGKRDVWMSKDSANIKRWGVLQLTESVNPKKAINFGQMADTKLKLHNRVKRTLRIRNAFGDLRVRGGSMLYVNLKLDDMTITKQLIVESVRHTLTNGLHTMELTLKGDVITG</sequence>
<dbReference type="EMBL" id="FQUG01000003">
    <property type="protein sequence ID" value="SHE64351.1"/>
    <property type="molecule type" value="Genomic_DNA"/>
</dbReference>
<dbReference type="Pfam" id="PF24032">
    <property type="entry name" value="YQBQ"/>
    <property type="match status" value="1"/>
</dbReference>
<dbReference type="RefSeq" id="WP_234988243.1">
    <property type="nucleotide sequence ID" value="NZ_FQUG01000003.1"/>
</dbReference>
<protein>
    <recommendedName>
        <fullName evidence="1">YqbQ/XkdQ domain-containing protein</fullName>
    </recommendedName>
</protein>
<evidence type="ECO:0000313" key="2">
    <source>
        <dbReference type="EMBL" id="SHE64351.1"/>
    </source>
</evidence>
<evidence type="ECO:0000259" key="1">
    <source>
        <dbReference type="Pfam" id="PF24032"/>
    </source>
</evidence>
<name>A0A1M4V5T5_9FIRM</name>
<proteinExistence type="predicted"/>
<dbReference type="InterPro" id="IPR056937">
    <property type="entry name" value="YqbQ/XkdQ"/>
</dbReference>
<reference evidence="2 3" key="1">
    <citation type="submission" date="2016-11" db="EMBL/GenBank/DDBJ databases">
        <authorList>
            <person name="Jaros S."/>
            <person name="Januszkiewicz K."/>
            <person name="Wedrychowicz H."/>
        </authorList>
    </citation>
    <scope>NUCLEOTIDE SEQUENCE [LARGE SCALE GENOMIC DNA]</scope>
    <source>
        <strain evidence="2 3">DSM 10502</strain>
    </source>
</reference>
<gene>
    <name evidence="2" type="ORF">SAMN02745190_00892</name>
</gene>